<accession>A0A8J3SNZ0</accession>
<evidence type="ECO:0000313" key="1">
    <source>
        <dbReference type="EMBL" id="GIH97672.1"/>
    </source>
</evidence>
<sequence length="89" mass="8956">MLATGMHAQPGVYALLLGSGVSTGAGIPTGWGVVQELTRQLITASDPTAADATAAEPEQWWQDNGDGSPLGYSNLLAALAPTPAGGVHE</sequence>
<name>A0A8J3SNZ0_9ACTN</name>
<protein>
    <submittedName>
        <fullName evidence="1">Uncharacterized protein</fullName>
    </submittedName>
</protein>
<comment type="caution">
    <text evidence="1">The sequence shown here is derived from an EMBL/GenBank/DDBJ whole genome shotgun (WGS) entry which is preliminary data.</text>
</comment>
<reference evidence="1 2" key="1">
    <citation type="submission" date="2021-01" db="EMBL/GenBank/DDBJ databases">
        <title>Whole genome shotgun sequence of Planobispora siamensis NBRC 107568.</title>
        <authorList>
            <person name="Komaki H."/>
            <person name="Tamura T."/>
        </authorList>
    </citation>
    <scope>NUCLEOTIDE SEQUENCE [LARGE SCALE GENOMIC DNA]</scope>
    <source>
        <strain evidence="1 2">NBRC 107568</strain>
    </source>
</reference>
<proteinExistence type="predicted"/>
<dbReference type="Proteomes" id="UP000619788">
    <property type="component" value="Unassembled WGS sequence"/>
</dbReference>
<organism evidence="1 2">
    <name type="scientific">Planobispora siamensis</name>
    <dbReference type="NCBI Taxonomy" id="936338"/>
    <lineage>
        <taxon>Bacteria</taxon>
        <taxon>Bacillati</taxon>
        <taxon>Actinomycetota</taxon>
        <taxon>Actinomycetes</taxon>
        <taxon>Streptosporangiales</taxon>
        <taxon>Streptosporangiaceae</taxon>
        <taxon>Planobispora</taxon>
    </lineage>
</organism>
<dbReference type="AlphaFoldDB" id="A0A8J3SNZ0"/>
<gene>
    <name evidence="1" type="ORF">Psi01_83020</name>
</gene>
<keyword evidence="2" id="KW-1185">Reference proteome</keyword>
<dbReference type="EMBL" id="BOOJ01000093">
    <property type="protein sequence ID" value="GIH97672.1"/>
    <property type="molecule type" value="Genomic_DNA"/>
</dbReference>
<evidence type="ECO:0000313" key="2">
    <source>
        <dbReference type="Proteomes" id="UP000619788"/>
    </source>
</evidence>